<dbReference type="PANTHER" id="PTHR45730:SF101">
    <property type="entry name" value="C2H2-TYPE DOMAIN-CONTAINING PROTEIN"/>
    <property type="match status" value="1"/>
</dbReference>
<feature type="domain" description="C2H2-type" evidence="3">
    <location>
        <begin position="23"/>
        <end position="50"/>
    </location>
</feature>
<reference evidence="5" key="2">
    <citation type="journal article" date="2018" name="Plant J.">
        <title>The Sorghum bicolor reference genome: improved assembly, gene annotations, a transcriptome atlas, and signatures of genome organization.</title>
        <authorList>
            <person name="McCormick R.F."/>
            <person name="Truong S.K."/>
            <person name="Sreedasyam A."/>
            <person name="Jenkins J."/>
            <person name="Shu S."/>
            <person name="Sims D."/>
            <person name="Kennedy M."/>
            <person name="Amirebrahimi M."/>
            <person name="Weers B.D."/>
            <person name="McKinley B."/>
            <person name="Mattison A."/>
            <person name="Morishige D.T."/>
            <person name="Grimwood J."/>
            <person name="Schmutz J."/>
            <person name="Mullet J.E."/>
        </authorList>
    </citation>
    <scope>NUCLEOTIDE SEQUENCE [LARGE SCALE GENOMIC DNA]</scope>
    <source>
        <strain evidence="5">cv. BTx623</strain>
    </source>
</reference>
<dbReference type="STRING" id="4558.A0A1W0W226"/>
<dbReference type="AlphaFoldDB" id="A0A1W0W226"/>
<keyword evidence="1" id="KW-0862">Zinc</keyword>
<dbReference type="SUPFAM" id="SSF57667">
    <property type="entry name" value="beta-beta-alpha zinc fingers"/>
    <property type="match status" value="1"/>
</dbReference>
<dbReference type="InterPro" id="IPR013087">
    <property type="entry name" value="Znf_C2H2_type"/>
</dbReference>
<dbReference type="PROSITE" id="PS00028">
    <property type="entry name" value="ZINC_FINGER_C2H2_1"/>
    <property type="match status" value="1"/>
</dbReference>
<sequence>MEASHRDPPSSDASGGGASARQFPCLFCNKTFLKSQALGGHQNAHKKDRWNPSGNSYAARLELDALAARPALRPAASTTTPLVAGCPQCAGIVTVGPALRLVELERKAGGHAHAPAAMDGGADHHYDHGAGLVDGDVFNWTRSTQQAPAQATASTFAARGSEEPDLELRL</sequence>
<dbReference type="InterPro" id="IPR045320">
    <property type="entry name" value="JAGGED/SL1-like"/>
</dbReference>
<evidence type="ECO:0000256" key="2">
    <source>
        <dbReference type="SAM" id="MobiDB-lite"/>
    </source>
</evidence>
<evidence type="ECO:0000256" key="1">
    <source>
        <dbReference type="PROSITE-ProRule" id="PRU00042"/>
    </source>
</evidence>
<accession>A0A1W0W226</accession>
<evidence type="ECO:0000313" key="5">
    <source>
        <dbReference type="Proteomes" id="UP000000768"/>
    </source>
</evidence>
<keyword evidence="1" id="KW-0479">Metal-binding</keyword>
<organism evidence="4 5">
    <name type="scientific">Sorghum bicolor</name>
    <name type="common">Sorghum</name>
    <name type="synonym">Sorghum vulgare</name>
    <dbReference type="NCBI Taxonomy" id="4558"/>
    <lineage>
        <taxon>Eukaryota</taxon>
        <taxon>Viridiplantae</taxon>
        <taxon>Streptophyta</taxon>
        <taxon>Embryophyta</taxon>
        <taxon>Tracheophyta</taxon>
        <taxon>Spermatophyta</taxon>
        <taxon>Magnoliopsida</taxon>
        <taxon>Liliopsida</taxon>
        <taxon>Poales</taxon>
        <taxon>Poaceae</taxon>
        <taxon>PACMAD clade</taxon>
        <taxon>Panicoideae</taxon>
        <taxon>Andropogonodae</taxon>
        <taxon>Andropogoneae</taxon>
        <taxon>Sorghinae</taxon>
        <taxon>Sorghum</taxon>
    </lineage>
</organism>
<keyword evidence="1" id="KW-0863">Zinc-finger</keyword>
<proteinExistence type="predicted"/>
<reference evidence="4 5" key="1">
    <citation type="journal article" date="2009" name="Nature">
        <title>The Sorghum bicolor genome and the diversification of grasses.</title>
        <authorList>
            <person name="Paterson A.H."/>
            <person name="Bowers J.E."/>
            <person name="Bruggmann R."/>
            <person name="Dubchak I."/>
            <person name="Grimwood J."/>
            <person name="Gundlach H."/>
            <person name="Haberer G."/>
            <person name="Hellsten U."/>
            <person name="Mitros T."/>
            <person name="Poliakov A."/>
            <person name="Schmutz J."/>
            <person name="Spannagl M."/>
            <person name="Tang H."/>
            <person name="Wang X."/>
            <person name="Wicker T."/>
            <person name="Bharti A.K."/>
            <person name="Chapman J."/>
            <person name="Feltus F.A."/>
            <person name="Gowik U."/>
            <person name="Grigoriev I.V."/>
            <person name="Lyons E."/>
            <person name="Maher C.A."/>
            <person name="Martis M."/>
            <person name="Narechania A."/>
            <person name="Otillar R.P."/>
            <person name="Penning B.W."/>
            <person name="Salamov A.A."/>
            <person name="Wang Y."/>
            <person name="Zhang L."/>
            <person name="Carpita N.C."/>
            <person name="Freeling M."/>
            <person name="Gingle A.R."/>
            <person name="Hash C.T."/>
            <person name="Keller B."/>
            <person name="Klein P."/>
            <person name="Kresovich S."/>
            <person name="McCann M.C."/>
            <person name="Ming R."/>
            <person name="Peterson D.G."/>
            <person name="Mehboob-ur-Rahman"/>
            <person name="Ware D."/>
            <person name="Westhoff P."/>
            <person name="Mayer K.F."/>
            <person name="Messing J."/>
            <person name="Rokhsar D.S."/>
        </authorList>
    </citation>
    <scope>NUCLEOTIDE SEQUENCE [LARGE SCALE GENOMIC DNA]</scope>
    <source>
        <strain evidence="5">cv. BTx623</strain>
    </source>
</reference>
<name>A0A1W0W226_SORBI</name>
<dbReference type="Gene3D" id="3.30.160.60">
    <property type="entry name" value="Classic Zinc Finger"/>
    <property type="match status" value="1"/>
</dbReference>
<protein>
    <recommendedName>
        <fullName evidence="3">C2H2-type domain-containing protein</fullName>
    </recommendedName>
</protein>
<dbReference type="PROSITE" id="PS50157">
    <property type="entry name" value="ZINC_FINGER_C2H2_2"/>
    <property type="match status" value="1"/>
</dbReference>
<dbReference type="EMBL" id="CM000761">
    <property type="protein sequence ID" value="OQU88448.1"/>
    <property type="molecule type" value="Genomic_DNA"/>
</dbReference>
<evidence type="ECO:0000259" key="3">
    <source>
        <dbReference type="PROSITE" id="PS50157"/>
    </source>
</evidence>
<dbReference type="PANTHER" id="PTHR45730">
    <property type="entry name" value="ZINC FINGER PROTEIN JAGGED"/>
    <property type="match status" value="1"/>
</dbReference>
<dbReference type="InterPro" id="IPR036236">
    <property type="entry name" value="Znf_C2H2_sf"/>
</dbReference>
<dbReference type="Proteomes" id="UP000000768">
    <property type="component" value="Chromosome 2"/>
</dbReference>
<keyword evidence="5" id="KW-1185">Reference proteome</keyword>
<dbReference type="InParanoid" id="A0A1W0W226"/>
<dbReference type="OrthoDB" id="692117at2759"/>
<dbReference type="Gramene" id="OQU88448">
    <property type="protein sequence ID" value="OQU88448"/>
    <property type="gene ID" value="SORBI_3002G037000"/>
</dbReference>
<evidence type="ECO:0000313" key="4">
    <source>
        <dbReference type="EMBL" id="OQU88448.1"/>
    </source>
</evidence>
<feature type="region of interest" description="Disordered" evidence="2">
    <location>
        <begin position="144"/>
        <end position="170"/>
    </location>
</feature>
<gene>
    <name evidence="4" type="ORF">SORBI_3002G037000</name>
</gene>
<feature type="compositionally biased region" description="Basic and acidic residues" evidence="2">
    <location>
        <begin position="160"/>
        <end position="170"/>
    </location>
</feature>
<dbReference type="GO" id="GO:0008270">
    <property type="term" value="F:zinc ion binding"/>
    <property type="evidence" value="ECO:0007669"/>
    <property type="project" value="UniProtKB-KW"/>
</dbReference>
<dbReference type="GO" id="GO:0003700">
    <property type="term" value="F:DNA-binding transcription factor activity"/>
    <property type="evidence" value="ECO:0007669"/>
    <property type="project" value="InterPro"/>
</dbReference>
<feature type="compositionally biased region" description="Low complexity" evidence="2">
    <location>
        <begin position="144"/>
        <end position="158"/>
    </location>
</feature>